<name>A0ACC2JUP3_9PEZI</name>
<proteinExistence type="predicted"/>
<protein>
    <submittedName>
        <fullName evidence="1">Uncharacterized protein</fullName>
    </submittedName>
</protein>
<reference evidence="1" key="1">
    <citation type="submission" date="2022-12" db="EMBL/GenBank/DDBJ databases">
        <title>Genome Sequence of Lasiodiplodia mahajangana.</title>
        <authorList>
            <person name="Buettner E."/>
        </authorList>
    </citation>
    <scope>NUCLEOTIDE SEQUENCE</scope>
    <source>
        <strain evidence="1">VT137</strain>
    </source>
</reference>
<keyword evidence="2" id="KW-1185">Reference proteome</keyword>
<dbReference type="Proteomes" id="UP001153332">
    <property type="component" value="Unassembled WGS sequence"/>
</dbReference>
<dbReference type="EMBL" id="JAPUUL010000398">
    <property type="protein sequence ID" value="KAJ8130913.1"/>
    <property type="molecule type" value="Genomic_DNA"/>
</dbReference>
<sequence>MMFTRLYALLGLMLCQMAASALLVDYNAARGDDPSKMGLLNLESTKGTKVPKNTADLYIKSDVDWKGTKCAHVHHKKGWLRAEYHALNQKTESGKTYFIGYQFAVGVIPDGLLIWQWKEYVANKNGGANIPLSIEIRKGNLQFEYAASESSKRVVQWTKAIKPNTVHTIGIEILAKKSGGHVRLWWDGKPATFSTTGTTLLEGNTFPGRSDPKFGAYGGQAVEVNTYIYQVQIGNTKSELDSKFF</sequence>
<accession>A0ACC2JUP3</accession>
<comment type="caution">
    <text evidence="1">The sequence shown here is derived from an EMBL/GenBank/DDBJ whole genome shotgun (WGS) entry which is preliminary data.</text>
</comment>
<organism evidence="1 2">
    <name type="scientific">Lasiodiplodia mahajangana</name>
    <dbReference type="NCBI Taxonomy" id="1108764"/>
    <lineage>
        <taxon>Eukaryota</taxon>
        <taxon>Fungi</taxon>
        <taxon>Dikarya</taxon>
        <taxon>Ascomycota</taxon>
        <taxon>Pezizomycotina</taxon>
        <taxon>Dothideomycetes</taxon>
        <taxon>Dothideomycetes incertae sedis</taxon>
        <taxon>Botryosphaeriales</taxon>
        <taxon>Botryosphaeriaceae</taxon>
        <taxon>Lasiodiplodia</taxon>
    </lineage>
</organism>
<evidence type="ECO:0000313" key="2">
    <source>
        <dbReference type="Proteomes" id="UP001153332"/>
    </source>
</evidence>
<evidence type="ECO:0000313" key="1">
    <source>
        <dbReference type="EMBL" id="KAJ8130913.1"/>
    </source>
</evidence>
<gene>
    <name evidence="1" type="ORF">O1611_g2710</name>
</gene>